<evidence type="ECO:0000256" key="2">
    <source>
        <dbReference type="ARBA" id="ARBA00023136"/>
    </source>
</evidence>
<dbReference type="AlphaFoldDB" id="A0A7X0C898"/>
<comment type="caution">
    <text evidence="4">The sequence shown here is derived from an EMBL/GenBank/DDBJ whole genome shotgun (WGS) entry which is preliminary data.</text>
</comment>
<name>A0A7X0C898_9ACTN</name>
<dbReference type="Proteomes" id="UP000583800">
    <property type="component" value="Unassembled WGS sequence"/>
</dbReference>
<dbReference type="RefSeq" id="WP_312892032.1">
    <property type="nucleotide sequence ID" value="NZ_JACHJB010000003.1"/>
</dbReference>
<reference evidence="4 5" key="1">
    <citation type="submission" date="2020-08" db="EMBL/GenBank/DDBJ databases">
        <title>Sequencing the genomes of 1000 actinobacteria strains.</title>
        <authorList>
            <person name="Klenk H.-P."/>
        </authorList>
    </citation>
    <scope>NUCLEOTIDE SEQUENCE [LARGE SCALE GENOMIC DNA]</scope>
    <source>
        <strain evidence="4 5">DSM 45913</strain>
    </source>
</reference>
<keyword evidence="3" id="KW-1133">Transmembrane helix</keyword>
<keyword evidence="3" id="KW-0812">Transmembrane</keyword>
<dbReference type="PANTHER" id="PTHR37042:SF4">
    <property type="entry name" value="OUTER MEMBRANE PROTEIN RV1973"/>
    <property type="match status" value="1"/>
</dbReference>
<evidence type="ECO:0000313" key="4">
    <source>
        <dbReference type="EMBL" id="MBB6350382.1"/>
    </source>
</evidence>
<comment type="subcellular location">
    <subcellularLocation>
        <location evidence="1">Membrane</location>
    </subcellularLocation>
</comment>
<keyword evidence="5" id="KW-1185">Reference proteome</keyword>
<evidence type="ECO:0000256" key="3">
    <source>
        <dbReference type="SAM" id="Phobius"/>
    </source>
</evidence>
<sequence>MAGLAARTARIGVSPRAARVVIAVLSALLVVLAGAAFWLGAQAREAQAGADDRSAALDAARAHAAGLVALHHKTVDDDVRRILATSTGAARKEYEAGLDRLRTTTVANKVVQTGVLRAAGLVSLSGGTATALVVADVDIRWEGSKTPPQDRLYRWSMELTKVGGTWLVSKAVQVV</sequence>
<evidence type="ECO:0000256" key="1">
    <source>
        <dbReference type="ARBA" id="ARBA00004370"/>
    </source>
</evidence>
<dbReference type="EMBL" id="JACHJB010000003">
    <property type="protein sequence ID" value="MBB6350382.1"/>
    <property type="molecule type" value="Genomic_DNA"/>
</dbReference>
<accession>A0A7X0C898</accession>
<protein>
    <submittedName>
        <fullName evidence="4">Mce-associated membrane protein</fullName>
    </submittedName>
</protein>
<feature type="transmembrane region" description="Helical" evidence="3">
    <location>
        <begin position="20"/>
        <end position="41"/>
    </location>
</feature>
<dbReference type="PANTHER" id="PTHR37042">
    <property type="entry name" value="OUTER MEMBRANE PROTEIN RV1973"/>
    <property type="match status" value="1"/>
</dbReference>
<dbReference type="GO" id="GO:0016020">
    <property type="term" value="C:membrane"/>
    <property type="evidence" value="ECO:0007669"/>
    <property type="project" value="UniProtKB-SubCell"/>
</dbReference>
<organism evidence="4 5">
    <name type="scientific">Nonomuraea muscovyensis</name>
    <dbReference type="NCBI Taxonomy" id="1124761"/>
    <lineage>
        <taxon>Bacteria</taxon>
        <taxon>Bacillati</taxon>
        <taxon>Actinomycetota</taxon>
        <taxon>Actinomycetes</taxon>
        <taxon>Streptosporangiales</taxon>
        <taxon>Streptosporangiaceae</taxon>
        <taxon>Nonomuraea</taxon>
    </lineage>
</organism>
<gene>
    <name evidence="4" type="ORF">FHU36_006954</name>
</gene>
<keyword evidence="2 3" id="KW-0472">Membrane</keyword>
<evidence type="ECO:0000313" key="5">
    <source>
        <dbReference type="Proteomes" id="UP000583800"/>
    </source>
</evidence>
<proteinExistence type="predicted"/>